<dbReference type="PATRIC" id="fig|933944.5.peg.4205"/>
<evidence type="ECO:0000313" key="5">
    <source>
        <dbReference type="EMBL" id="OEU86371.1"/>
    </source>
</evidence>
<feature type="transmembrane region" description="Helical" evidence="3">
    <location>
        <begin position="225"/>
        <end position="243"/>
    </location>
</feature>
<proteinExistence type="inferred from homology"/>
<keyword evidence="3" id="KW-1133">Transmembrane helix</keyword>
<dbReference type="OrthoDB" id="2087435at2"/>
<feature type="transmembrane region" description="Helical" evidence="3">
    <location>
        <begin position="69"/>
        <end position="86"/>
    </location>
</feature>
<dbReference type="InterPro" id="IPR050882">
    <property type="entry name" value="Prepilin_peptidase/N-MTase"/>
</dbReference>
<dbReference type="Pfam" id="PF01478">
    <property type="entry name" value="Peptidase_A24"/>
    <property type="match status" value="1"/>
</dbReference>
<reference evidence="5 6" key="1">
    <citation type="journal article" date="2016" name="Front. Microbiol.">
        <title>Comparative Genomics Analysis of Streptomyces Species Reveals Their Adaptation to the Marine Environment and Their Diversity at the Genomic Level.</title>
        <authorList>
            <person name="Tian X."/>
            <person name="Zhang Z."/>
            <person name="Yang T."/>
            <person name="Chen M."/>
            <person name="Li J."/>
            <person name="Chen F."/>
            <person name="Yang J."/>
            <person name="Li W."/>
            <person name="Zhang B."/>
            <person name="Zhang Z."/>
            <person name="Wu J."/>
            <person name="Zhang C."/>
            <person name="Long L."/>
            <person name="Xiao J."/>
        </authorList>
    </citation>
    <scope>NUCLEOTIDE SEQUENCE [LARGE SCALE GENOMIC DNA]</scope>
    <source>
        <strain evidence="5 6">SCSIO 10390</strain>
    </source>
</reference>
<dbReference type="AlphaFoldDB" id="A0A1E7JIT2"/>
<evidence type="ECO:0000256" key="2">
    <source>
        <dbReference type="RuleBase" id="RU003793"/>
    </source>
</evidence>
<evidence type="ECO:0000256" key="1">
    <source>
        <dbReference type="ARBA" id="ARBA00005801"/>
    </source>
</evidence>
<accession>A0A1E7JIT2</accession>
<sequence length="244" mass="24554">MLAACAACYGAAVGSLVPRAVYRFAVPPELPRHGRCPAGHPLTGPAGGWLGTARCPECAPSAGPYGPGAGLFATTGALVCAGIALFTGARPELAVWLLAVPMGLLLAAVDLRVKRLPDVLTLPLAAATVALLGLAALLPQAGGSWTRALLGAAVLACGHFVLFLVNPRGMGFGDVKLALTLGAALGWYGWDVLFAGTFLSFLLAAGYGSALLLTKRAGRKSAIPFGPFMVLGTLGGILLGGLAV</sequence>
<protein>
    <recommendedName>
        <fullName evidence="4">Prepilin type IV endopeptidase peptidase domain-containing protein</fullName>
    </recommendedName>
</protein>
<dbReference type="PANTHER" id="PTHR30487:SF0">
    <property type="entry name" value="PREPILIN LEADER PEPTIDASE_N-METHYLTRANSFERASE-RELATED"/>
    <property type="match status" value="1"/>
</dbReference>
<dbReference type="RefSeq" id="WP_070011340.1">
    <property type="nucleotide sequence ID" value="NZ_LJGS01000039.1"/>
</dbReference>
<feature type="domain" description="Prepilin type IV endopeptidase peptidase" evidence="4">
    <location>
        <begin position="99"/>
        <end position="208"/>
    </location>
</feature>
<feature type="transmembrane region" description="Helical" evidence="3">
    <location>
        <begin position="119"/>
        <end position="138"/>
    </location>
</feature>
<keyword evidence="3" id="KW-0472">Membrane</keyword>
<gene>
    <name evidence="5" type="ORF">AN215_25570</name>
</gene>
<evidence type="ECO:0000256" key="3">
    <source>
        <dbReference type="SAM" id="Phobius"/>
    </source>
</evidence>
<comment type="similarity">
    <text evidence="1 2">Belongs to the peptidase A24 family.</text>
</comment>
<name>A0A1E7JIT2_9ACTN</name>
<evidence type="ECO:0000259" key="4">
    <source>
        <dbReference type="Pfam" id="PF01478"/>
    </source>
</evidence>
<keyword evidence="6" id="KW-1185">Reference proteome</keyword>
<feature type="transmembrane region" description="Helical" evidence="3">
    <location>
        <begin position="93"/>
        <end position="113"/>
    </location>
</feature>
<dbReference type="GO" id="GO:0006465">
    <property type="term" value="P:signal peptide processing"/>
    <property type="evidence" value="ECO:0007669"/>
    <property type="project" value="TreeGrafter"/>
</dbReference>
<feature type="transmembrane region" description="Helical" evidence="3">
    <location>
        <begin position="145"/>
        <end position="165"/>
    </location>
</feature>
<dbReference type="GO" id="GO:0005886">
    <property type="term" value="C:plasma membrane"/>
    <property type="evidence" value="ECO:0007669"/>
    <property type="project" value="TreeGrafter"/>
</dbReference>
<dbReference type="PRINTS" id="PR00864">
    <property type="entry name" value="PREPILNPTASE"/>
</dbReference>
<organism evidence="5 6">
    <name type="scientific">Streptomyces abyssalis</name>
    <dbReference type="NCBI Taxonomy" id="933944"/>
    <lineage>
        <taxon>Bacteria</taxon>
        <taxon>Bacillati</taxon>
        <taxon>Actinomycetota</taxon>
        <taxon>Actinomycetes</taxon>
        <taxon>Kitasatosporales</taxon>
        <taxon>Streptomycetaceae</taxon>
        <taxon>Streptomyces</taxon>
    </lineage>
</organism>
<comment type="caution">
    <text evidence="5">The sequence shown here is derived from an EMBL/GenBank/DDBJ whole genome shotgun (WGS) entry which is preliminary data.</text>
</comment>
<evidence type="ECO:0000313" key="6">
    <source>
        <dbReference type="Proteomes" id="UP000176087"/>
    </source>
</evidence>
<dbReference type="InterPro" id="IPR014032">
    <property type="entry name" value="Peptidase_A24A_bac"/>
</dbReference>
<dbReference type="STRING" id="933944.AN215_25570"/>
<dbReference type="Gene3D" id="1.20.120.1220">
    <property type="match status" value="1"/>
</dbReference>
<feature type="transmembrane region" description="Helical" evidence="3">
    <location>
        <begin position="185"/>
        <end position="213"/>
    </location>
</feature>
<dbReference type="Proteomes" id="UP000176087">
    <property type="component" value="Unassembled WGS sequence"/>
</dbReference>
<dbReference type="GO" id="GO:0004190">
    <property type="term" value="F:aspartic-type endopeptidase activity"/>
    <property type="evidence" value="ECO:0007669"/>
    <property type="project" value="InterPro"/>
</dbReference>
<dbReference type="InterPro" id="IPR000045">
    <property type="entry name" value="Prepilin_IV_endopep_pep"/>
</dbReference>
<keyword evidence="3" id="KW-0812">Transmembrane</keyword>
<dbReference type="EMBL" id="LJGT01000041">
    <property type="protein sequence ID" value="OEU86371.1"/>
    <property type="molecule type" value="Genomic_DNA"/>
</dbReference>
<dbReference type="PANTHER" id="PTHR30487">
    <property type="entry name" value="TYPE 4 PREPILIN-LIKE PROTEINS LEADER PEPTIDE-PROCESSING ENZYME"/>
    <property type="match status" value="1"/>
</dbReference>